<sequence length="165" mass="19254">MQNQSVLPNASSIQQGGTGAAPLPAHWQGVAHRHLPSAQARRWPTFEEAIRTDWPASGSTNQLRIYLHKQKIERERAKDSATQKGDDMWFRILAARAHCERRIRRLALKSRIPHRKIKELKMKMKMYDEVLDKMHGEHSRMWKPIVFKEPAFSKIRSSKLRNEIV</sequence>
<accession>A0A0D7AW84</accession>
<proteinExistence type="predicted"/>
<name>A0A0D7AW84_9AGAR</name>
<evidence type="ECO:0000313" key="2">
    <source>
        <dbReference type="EMBL" id="KIY62648.1"/>
    </source>
</evidence>
<gene>
    <name evidence="2" type="ORF">CYLTODRAFT_458810</name>
</gene>
<dbReference type="AlphaFoldDB" id="A0A0D7AW84"/>
<feature type="compositionally biased region" description="Polar residues" evidence="1">
    <location>
        <begin position="1"/>
        <end position="15"/>
    </location>
</feature>
<reference evidence="2 3" key="1">
    <citation type="journal article" date="2015" name="Fungal Genet. Biol.">
        <title>Evolution of novel wood decay mechanisms in Agaricales revealed by the genome sequences of Fistulina hepatica and Cylindrobasidium torrendii.</title>
        <authorList>
            <person name="Floudas D."/>
            <person name="Held B.W."/>
            <person name="Riley R."/>
            <person name="Nagy L.G."/>
            <person name="Koehler G."/>
            <person name="Ransdell A.S."/>
            <person name="Younus H."/>
            <person name="Chow J."/>
            <person name="Chiniquy J."/>
            <person name="Lipzen A."/>
            <person name="Tritt A."/>
            <person name="Sun H."/>
            <person name="Haridas S."/>
            <person name="LaButti K."/>
            <person name="Ohm R.A."/>
            <person name="Kues U."/>
            <person name="Blanchette R.A."/>
            <person name="Grigoriev I.V."/>
            <person name="Minto R.E."/>
            <person name="Hibbett D.S."/>
        </authorList>
    </citation>
    <scope>NUCLEOTIDE SEQUENCE [LARGE SCALE GENOMIC DNA]</scope>
    <source>
        <strain evidence="2 3">FP15055 ss-10</strain>
    </source>
</reference>
<evidence type="ECO:0000256" key="1">
    <source>
        <dbReference type="SAM" id="MobiDB-lite"/>
    </source>
</evidence>
<organism evidence="2 3">
    <name type="scientific">Cylindrobasidium torrendii FP15055 ss-10</name>
    <dbReference type="NCBI Taxonomy" id="1314674"/>
    <lineage>
        <taxon>Eukaryota</taxon>
        <taxon>Fungi</taxon>
        <taxon>Dikarya</taxon>
        <taxon>Basidiomycota</taxon>
        <taxon>Agaricomycotina</taxon>
        <taxon>Agaricomycetes</taxon>
        <taxon>Agaricomycetidae</taxon>
        <taxon>Agaricales</taxon>
        <taxon>Marasmiineae</taxon>
        <taxon>Physalacriaceae</taxon>
        <taxon>Cylindrobasidium</taxon>
    </lineage>
</organism>
<evidence type="ECO:0000313" key="3">
    <source>
        <dbReference type="Proteomes" id="UP000054007"/>
    </source>
</evidence>
<feature type="region of interest" description="Disordered" evidence="1">
    <location>
        <begin position="1"/>
        <end position="24"/>
    </location>
</feature>
<keyword evidence="3" id="KW-1185">Reference proteome</keyword>
<dbReference type="EMBL" id="KN880761">
    <property type="protein sequence ID" value="KIY62648.1"/>
    <property type="molecule type" value="Genomic_DNA"/>
</dbReference>
<protein>
    <submittedName>
        <fullName evidence="2">Uncharacterized protein</fullName>
    </submittedName>
</protein>
<dbReference type="Proteomes" id="UP000054007">
    <property type="component" value="Unassembled WGS sequence"/>
</dbReference>